<dbReference type="EMBL" id="JBBHLL010000769">
    <property type="protein sequence ID" value="KAK7797826.1"/>
    <property type="molecule type" value="Genomic_DNA"/>
</dbReference>
<protein>
    <recommendedName>
        <fullName evidence="6">G2 and S phase-expressed protein 1 N-terminal domain-containing protein</fullName>
    </recommendedName>
</protein>
<dbReference type="GO" id="GO:0005876">
    <property type="term" value="C:spindle microtubule"/>
    <property type="evidence" value="ECO:0007669"/>
    <property type="project" value="TreeGrafter"/>
</dbReference>
<dbReference type="GO" id="GO:0007080">
    <property type="term" value="P:mitotic metaphase chromosome alignment"/>
    <property type="evidence" value="ECO:0007669"/>
    <property type="project" value="TreeGrafter"/>
</dbReference>
<keyword evidence="3" id="KW-0597">Phosphoprotein</keyword>
<dbReference type="Proteomes" id="UP001488838">
    <property type="component" value="Unassembled WGS sequence"/>
</dbReference>
<proteinExistence type="predicted"/>
<dbReference type="PANTHER" id="PTHR21584">
    <property type="entry name" value="DIFFERENTIAL DISPLAY AND ACTIVATED BY P53 DDA3 /G2 S PHASE EXPRESSED 1"/>
    <property type="match status" value="1"/>
</dbReference>
<feature type="domain" description="G2 and S phase-expressed protein 1 N-terminal" evidence="6">
    <location>
        <begin position="22"/>
        <end position="112"/>
    </location>
</feature>
<evidence type="ECO:0000256" key="3">
    <source>
        <dbReference type="ARBA" id="ARBA00022553"/>
    </source>
</evidence>
<dbReference type="InterPro" id="IPR026657">
    <property type="entry name" value="DDA3/GTSE-1"/>
</dbReference>
<dbReference type="AlphaFoldDB" id="A0AAW0H8L8"/>
<reference evidence="7 8" key="1">
    <citation type="journal article" date="2023" name="bioRxiv">
        <title>Conserved and derived expression patterns and positive selection on dental genes reveal complex evolutionary context of ever-growing rodent molars.</title>
        <authorList>
            <person name="Calamari Z.T."/>
            <person name="Song A."/>
            <person name="Cohen E."/>
            <person name="Akter M."/>
            <person name="Roy R.D."/>
            <person name="Hallikas O."/>
            <person name="Christensen M.M."/>
            <person name="Li P."/>
            <person name="Marangoni P."/>
            <person name="Jernvall J."/>
            <person name="Klein O.D."/>
        </authorList>
    </citation>
    <scope>NUCLEOTIDE SEQUENCE [LARGE SCALE GENOMIC DNA]</scope>
    <source>
        <strain evidence="7">V071</strain>
    </source>
</reference>
<evidence type="ECO:0000259" key="6">
    <source>
        <dbReference type="Pfam" id="PF15259"/>
    </source>
</evidence>
<comment type="subcellular location">
    <subcellularLocation>
        <location evidence="1">Cytoplasm</location>
        <location evidence="1">Cytoskeleton</location>
    </subcellularLocation>
</comment>
<sequence>MGASKLIRFCCLGMEELKEDVKFIVDETLDFGGLSPSDSHEEEDLTVLVSPEKPLRRGLSHRSNPNAVAPTLQGVRFSLGPISPEKLEEILDEANRLAAQLEECALQDRESAGAGPGKPSSRGKPSPRRETFVLKDSPVRDLLPTVSSWSTPSPSSLAGLRSSDKKGSTRAARVAAGKKLPVTKKESPTCNLFPASRSPALSPLAQSTLPLRRKTGPNARTTASPPVPVRPVLAPQPSTSNSQCSTRLQGAAAKSSGRLPVPSAIPRPATRMPLTGRSVPPSKRQQNLALILLFFIPAKLLFPRERIFQPPEPPEAGHSPSGKLQSLDLLGKRTGRQAHIQ</sequence>
<accession>A0AAW0H8L8</accession>
<feature type="compositionally biased region" description="Polar residues" evidence="5">
    <location>
        <begin position="236"/>
        <end position="248"/>
    </location>
</feature>
<name>A0AAW0H8L8_MYOGA</name>
<organism evidence="7 8">
    <name type="scientific">Myodes glareolus</name>
    <name type="common">Bank vole</name>
    <name type="synonym">Clethrionomys glareolus</name>
    <dbReference type="NCBI Taxonomy" id="447135"/>
    <lineage>
        <taxon>Eukaryota</taxon>
        <taxon>Metazoa</taxon>
        <taxon>Chordata</taxon>
        <taxon>Craniata</taxon>
        <taxon>Vertebrata</taxon>
        <taxon>Euteleostomi</taxon>
        <taxon>Mammalia</taxon>
        <taxon>Eutheria</taxon>
        <taxon>Euarchontoglires</taxon>
        <taxon>Glires</taxon>
        <taxon>Rodentia</taxon>
        <taxon>Myomorpha</taxon>
        <taxon>Muroidea</taxon>
        <taxon>Cricetidae</taxon>
        <taxon>Arvicolinae</taxon>
        <taxon>Myodes</taxon>
    </lineage>
</organism>
<feature type="compositionally biased region" description="Low complexity" evidence="5">
    <location>
        <begin position="142"/>
        <end position="157"/>
    </location>
</feature>
<dbReference type="GO" id="GO:0000922">
    <property type="term" value="C:spindle pole"/>
    <property type="evidence" value="ECO:0007669"/>
    <property type="project" value="TreeGrafter"/>
</dbReference>
<evidence type="ECO:0000313" key="7">
    <source>
        <dbReference type="EMBL" id="KAK7797826.1"/>
    </source>
</evidence>
<evidence type="ECO:0000256" key="5">
    <source>
        <dbReference type="SAM" id="MobiDB-lite"/>
    </source>
</evidence>
<keyword evidence="4" id="KW-0206">Cytoskeleton</keyword>
<evidence type="ECO:0000256" key="2">
    <source>
        <dbReference type="ARBA" id="ARBA00022490"/>
    </source>
</evidence>
<feature type="compositionally biased region" description="Basic and acidic residues" evidence="5">
    <location>
        <begin position="127"/>
        <end position="139"/>
    </location>
</feature>
<feature type="region of interest" description="Disordered" evidence="5">
    <location>
        <begin position="308"/>
        <end position="341"/>
    </location>
</feature>
<evidence type="ECO:0000256" key="4">
    <source>
        <dbReference type="ARBA" id="ARBA00023212"/>
    </source>
</evidence>
<dbReference type="PANTHER" id="PTHR21584:SF1">
    <property type="entry name" value="PROLINE_SERINE-RICH COILED-COIL PROTEIN 1"/>
    <property type="match status" value="1"/>
</dbReference>
<feature type="region of interest" description="Disordered" evidence="5">
    <location>
        <begin position="107"/>
        <end position="281"/>
    </location>
</feature>
<keyword evidence="2" id="KW-0963">Cytoplasm</keyword>
<evidence type="ECO:0000313" key="8">
    <source>
        <dbReference type="Proteomes" id="UP001488838"/>
    </source>
</evidence>
<gene>
    <name evidence="7" type="ORF">U0070_004239</name>
</gene>
<comment type="caution">
    <text evidence="7">The sequence shown here is derived from an EMBL/GenBank/DDBJ whole genome shotgun (WGS) entry which is preliminary data.</text>
</comment>
<dbReference type="GO" id="GO:0008017">
    <property type="term" value="F:microtubule binding"/>
    <property type="evidence" value="ECO:0007669"/>
    <property type="project" value="TreeGrafter"/>
</dbReference>
<dbReference type="Pfam" id="PF15259">
    <property type="entry name" value="GTSE1_N"/>
    <property type="match status" value="1"/>
</dbReference>
<keyword evidence="8" id="KW-1185">Reference proteome</keyword>
<dbReference type="InterPro" id="IPR032768">
    <property type="entry name" value="GTSE1_N"/>
</dbReference>
<evidence type="ECO:0000256" key="1">
    <source>
        <dbReference type="ARBA" id="ARBA00004245"/>
    </source>
</evidence>